<evidence type="ECO:0000256" key="2">
    <source>
        <dbReference type="ARBA" id="ARBA00022448"/>
    </source>
</evidence>
<feature type="transmembrane region" description="Helical" evidence="12">
    <location>
        <begin position="170"/>
        <end position="187"/>
    </location>
</feature>
<reference evidence="16 18" key="1">
    <citation type="journal article" date="2011" name="Nature">
        <title>The Medicago genome provides insight into the evolution of rhizobial symbioses.</title>
        <authorList>
            <person name="Young N.D."/>
            <person name="Debelle F."/>
            <person name="Oldroyd G.E."/>
            <person name="Geurts R."/>
            <person name="Cannon S.B."/>
            <person name="Udvardi M.K."/>
            <person name="Benedito V.A."/>
            <person name="Mayer K.F."/>
            <person name="Gouzy J."/>
            <person name="Schoof H."/>
            <person name="Van de Peer Y."/>
            <person name="Proost S."/>
            <person name="Cook D.R."/>
            <person name="Meyers B.C."/>
            <person name="Spannagl M."/>
            <person name="Cheung F."/>
            <person name="De Mita S."/>
            <person name="Krishnakumar V."/>
            <person name="Gundlach H."/>
            <person name="Zhou S."/>
            <person name="Mudge J."/>
            <person name="Bharti A.K."/>
            <person name="Murray J.D."/>
            <person name="Naoumkina M.A."/>
            <person name="Rosen B."/>
            <person name="Silverstein K.A."/>
            <person name="Tang H."/>
            <person name="Rombauts S."/>
            <person name="Zhao P.X."/>
            <person name="Zhou P."/>
            <person name="Barbe V."/>
            <person name="Bardou P."/>
            <person name="Bechner M."/>
            <person name="Bellec A."/>
            <person name="Berger A."/>
            <person name="Berges H."/>
            <person name="Bidwell S."/>
            <person name="Bisseling T."/>
            <person name="Choisne N."/>
            <person name="Couloux A."/>
            <person name="Denny R."/>
            <person name="Deshpande S."/>
            <person name="Dai X."/>
            <person name="Doyle J.J."/>
            <person name="Dudez A.M."/>
            <person name="Farmer A.D."/>
            <person name="Fouteau S."/>
            <person name="Franken C."/>
            <person name="Gibelin C."/>
            <person name="Gish J."/>
            <person name="Goldstein S."/>
            <person name="Gonzalez A.J."/>
            <person name="Green P.J."/>
            <person name="Hallab A."/>
            <person name="Hartog M."/>
            <person name="Hua A."/>
            <person name="Humphray S.J."/>
            <person name="Jeong D.H."/>
            <person name="Jing Y."/>
            <person name="Jocker A."/>
            <person name="Kenton S.M."/>
            <person name="Kim D.J."/>
            <person name="Klee K."/>
            <person name="Lai H."/>
            <person name="Lang C."/>
            <person name="Lin S."/>
            <person name="Macmil S.L."/>
            <person name="Magdelenat G."/>
            <person name="Matthews L."/>
            <person name="McCorrison J."/>
            <person name="Monaghan E.L."/>
            <person name="Mun J.H."/>
            <person name="Najar F.Z."/>
            <person name="Nicholson C."/>
            <person name="Noirot C."/>
            <person name="O'Bleness M."/>
            <person name="Paule C.R."/>
            <person name="Poulain J."/>
            <person name="Prion F."/>
            <person name="Qin B."/>
            <person name="Qu C."/>
            <person name="Retzel E.F."/>
            <person name="Riddle C."/>
            <person name="Sallet E."/>
            <person name="Samain S."/>
            <person name="Samson N."/>
            <person name="Sanders I."/>
            <person name="Saurat O."/>
            <person name="Scarpelli C."/>
            <person name="Schiex T."/>
            <person name="Segurens B."/>
            <person name="Severin A.J."/>
            <person name="Sherrier D.J."/>
            <person name="Shi R."/>
            <person name="Sims S."/>
            <person name="Singer S.R."/>
            <person name="Sinharoy S."/>
            <person name="Sterck L."/>
            <person name="Viollet A."/>
            <person name="Wang B.B."/>
            <person name="Wang K."/>
            <person name="Wang M."/>
            <person name="Wang X."/>
            <person name="Warfsmann J."/>
            <person name="Weissenbach J."/>
            <person name="White D.D."/>
            <person name="White J.D."/>
            <person name="Wiley G.B."/>
            <person name="Wincker P."/>
            <person name="Xing Y."/>
            <person name="Yang L."/>
            <person name="Yao Z."/>
            <person name="Ying F."/>
            <person name="Zhai J."/>
            <person name="Zhou L."/>
            <person name="Zuber A."/>
            <person name="Denarie J."/>
            <person name="Dixon R.A."/>
            <person name="May G.D."/>
            <person name="Schwartz D.C."/>
            <person name="Rogers J."/>
            <person name="Quetier F."/>
            <person name="Town C.D."/>
            <person name="Roe B.A."/>
        </authorList>
    </citation>
    <scope>NUCLEOTIDE SEQUENCE [LARGE SCALE GENOMIC DNA]</scope>
    <source>
        <strain evidence="16">A17</strain>
        <strain evidence="17 18">cv. Jemalong A17</strain>
    </source>
</reference>
<dbReference type="InterPro" id="IPR035906">
    <property type="entry name" value="MetI-like_sf"/>
</dbReference>
<evidence type="ECO:0000256" key="10">
    <source>
        <dbReference type="ARBA" id="ARBA00023065"/>
    </source>
</evidence>
<feature type="transmembrane region" description="Helical" evidence="12">
    <location>
        <begin position="82"/>
        <end position="103"/>
    </location>
</feature>
<dbReference type="Pfam" id="PF00528">
    <property type="entry name" value="BPD_transp_1"/>
    <property type="match status" value="1"/>
</dbReference>
<dbReference type="CDD" id="cd06261">
    <property type="entry name" value="TM_PBP2"/>
    <property type="match status" value="1"/>
</dbReference>
<feature type="signal peptide" evidence="13">
    <location>
        <begin position="1"/>
        <end position="20"/>
    </location>
</feature>
<evidence type="ECO:0000313" key="17">
    <source>
        <dbReference type="EnsemblPlants" id="KEH15262"/>
    </source>
</evidence>
<keyword evidence="2" id="KW-0813">Transport</keyword>
<feature type="domain" description="ABC transmembrane type-1" evidence="15">
    <location>
        <begin position="44"/>
        <end position="238"/>
    </location>
</feature>
<dbReference type="EnsemblPlants" id="KEH15262">
    <property type="protein sequence ID" value="KEH15262"/>
    <property type="gene ID" value="MTR_1567s0010"/>
</dbReference>
<dbReference type="InterPro" id="IPR003593">
    <property type="entry name" value="AAA+_ATPase"/>
</dbReference>
<dbReference type="HOGENOM" id="CLU_611638_0_0_1"/>
<dbReference type="Gene3D" id="3.40.50.300">
    <property type="entry name" value="P-loop containing nucleotide triphosphate hydrolases"/>
    <property type="match status" value="1"/>
</dbReference>
<evidence type="ECO:0000313" key="16">
    <source>
        <dbReference type="EMBL" id="KEH15262.1"/>
    </source>
</evidence>
<protein>
    <submittedName>
        <fullName evidence="16">ABC transporter (ATP-binding protein), putative</fullName>
    </submittedName>
</protein>
<dbReference type="Pfam" id="PF00005">
    <property type="entry name" value="ABC_tran"/>
    <property type="match status" value="1"/>
</dbReference>
<keyword evidence="18" id="KW-1185">Reference proteome</keyword>
<feature type="transmembrane region" description="Helical" evidence="12">
    <location>
        <begin position="44"/>
        <end position="70"/>
    </location>
</feature>
<dbReference type="PANTHER" id="PTHR42781:SF4">
    <property type="entry name" value="SPERMIDINE_PUTRESCINE IMPORT ATP-BINDING PROTEIN POTA"/>
    <property type="match status" value="1"/>
</dbReference>
<comment type="subcellular location">
    <subcellularLocation>
        <location evidence="1">Membrane</location>
        <topology evidence="1">Multi-pass membrane protein</topology>
    </subcellularLocation>
</comment>
<dbReference type="FunFam" id="3.40.50.300:FF:000133">
    <property type="entry name" value="Spermidine/putrescine import ATP-binding protein PotA"/>
    <property type="match status" value="1"/>
</dbReference>
<dbReference type="PROSITE" id="PS00211">
    <property type="entry name" value="ABC_TRANSPORTER_1"/>
    <property type="match status" value="1"/>
</dbReference>
<evidence type="ECO:0000313" key="18">
    <source>
        <dbReference type="Proteomes" id="UP000002051"/>
    </source>
</evidence>
<dbReference type="CDD" id="cd03259">
    <property type="entry name" value="ABC_Carb_Solutes_like"/>
    <property type="match status" value="1"/>
</dbReference>
<dbReference type="GO" id="GO:0005886">
    <property type="term" value="C:plasma membrane"/>
    <property type="evidence" value="ECO:0000318"/>
    <property type="project" value="GO_Central"/>
</dbReference>
<dbReference type="InterPro" id="IPR050093">
    <property type="entry name" value="ABC_SmlMolc_Importer"/>
</dbReference>
<dbReference type="GO" id="GO:0005524">
    <property type="term" value="F:ATP binding"/>
    <property type="evidence" value="ECO:0007669"/>
    <property type="project" value="UniProtKB-KW"/>
</dbReference>
<evidence type="ECO:0000259" key="15">
    <source>
        <dbReference type="PROSITE" id="PS50928"/>
    </source>
</evidence>
<evidence type="ECO:0000259" key="14">
    <source>
        <dbReference type="PROSITE" id="PS50893"/>
    </source>
</evidence>
<organism evidence="16 18">
    <name type="scientific">Medicago truncatula</name>
    <name type="common">Barrel medic</name>
    <name type="synonym">Medicago tribuloides</name>
    <dbReference type="NCBI Taxonomy" id="3880"/>
    <lineage>
        <taxon>Eukaryota</taxon>
        <taxon>Viridiplantae</taxon>
        <taxon>Streptophyta</taxon>
        <taxon>Embryophyta</taxon>
        <taxon>Tracheophyta</taxon>
        <taxon>Spermatophyta</taxon>
        <taxon>Magnoliopsida</taxon>
        <taxon>eudicotyledons</taxon>
        <taxon>Gunneridae</taxon>
        <taxon>Pentapetalae</taxon>
        <taxon>rosids</taxon>
        <taxon>fabids</taxon>
        <taxon>Fabales</taxon>
        <taxon>Fabaceae</taxon>
        <taxon>Papilionoideae</taxon>
        <taxon>50 kb inversion clade</taxon>
        <taxon>NPAAA clade</taxon>
        <taxon>Hologalegina</taxon>
        <taxon>IRL clade</taxon>
        <taxon>Trifolieae</taxon>
        <taxon>Medicago</taxon>
    </lineage>
</organism>
<dbReference type="InterPro" id="IPR027417">
    <property type="entry name" value="P-loop_NTPase"/>
</dbReference>
<keyword evidence="7" id="KW-0067">ATP-binding</keyword>
<evidence type="ECO:0000256" key="8">
    <source>
        <dbReference type="ARBA" id="ARBA00022989"/>
    </source>
</evidence>
<feature type="transmembrane region" description="Helical" evidence="12">
    <location>
        <begin position="109"/>
        <end position="130"/>
    </location>
</feature>
<dbReference type="InterPro" id="IPR003439">
    <property type="entry name" value="ABC_transporter-like_ATP-bd"/>
</dbReference>
<evidence type="ECO:0000256" key="13">
    <source>
        <dbReference type="SAM" id="SignalP"/>
    </source>
</evidence>
<dbReference type="AlphaFoldDB" id="A0A072TCX2"/>
<evidence type="ECO:0000256" key="5">
    <source>
        <dbReference type="ARBA" id="ARBA00022692"/>
    </source>
</evidence>
<keyword evidence="8 12" id="KW-1133">Transmembrane helix</keyword>
<evidence type="ECO:0000256" key="3">
    <source>
        <dbReference type="ARBA" id="ARBA00022475"/>
    </source>
</evidence>
<dbReference type="PROSITE" id="PS50928">
    <property type="entry name" value="ABC_TM1"/>
    <property type="match status" value="1"/>
</dbReference>
<feature type="transmembrane region" description="Helical" evidence="12">
    <location>
        <begin position="219"/>
        <end position="238"/>
    </location>
</feature>
<name>A0A072TCX2_MEDTR</name>
<keyword evidence="3" id="KW-1003">Cell membrane</keyword>
<proteinExistence type="predicted"/>
<reference evidence="17" key="3">
    <citation type="submission" date="2015-06" db="UniProtKB">
        <authorList>
            <consortium name="EnsemblPlants"/>
        </authorList>
    </citation>
    <scope>IDENTIFICATION</scope>
    <source>
        <strain evidence="17">cv. Jemalong A17</strain>
    </source>
</reference>
<keyword evidence="9" id="KW-0408">Iron</keyword>
<evidence type="ECO:0000256" key="4">
    <source>
        <dbReference type="ARBA" id="ARBA00022496"/>
    </source>
</evidence>
<evidence type="ECO:0000256" key="11">
    <source>
        <dbReference type="ARBA" id="ARBA00023136"/>
    </source>
</evidence>
<reference evidence="16 18" key="2">
    <citation type="journal article" date="2014" name="BMC Genomics">
        <title>An improved genome release (version Mt4.0) for the model legume Medicago truncatula.</title>
        <authorList>
            <person name="Tang H."/>
            <person name="Krishnakumar V."/>
            <person name="Bidwell S."/>
            <person name="Rosen B."/>
            <person name="Chan A."/>
            <person name="Zhou S."/>
            <person name="Gentzbittel L."/>
            <person name="Childs K.L."/>
            <person name="Yandell M."/>
            <person name="Gundlach H."/>
            <person name="Mayer K.F."/>
            <person name="Schwartz D.C."/>
            <person name="Town C.D."/>
        </authorList>
    </citation>
    <scope>GENOME REANNOTATION</scope>
    <source>
        <strain evidence="16">A17</strain>
        <strain evidence="17 18">cv. Jemalong A17</strain>
    </source>
</reference>
<dbReference type="GO" id="GO:0032991">
    <property type="term" value="C:protein-containing complex"/>
    <property type="evidence" value="ECO:0007669"/>
    <property type="project" value="UniProtKB-ARBA"/>
</dbReference>
<dbReference type="GO" id="GO:0140359">
    <property type="term" value="F:ABC-type transporter activity"/>
    <property type="evidence" value="ECO:0000318"/>
    <property type="project" value="GO_Central"/>
</dbReference>
<feature type="domain" description="ABC transporter" evidence="14">
    <location>
        <begin position="228"/>
        <end position="447"/>
    </location>
</feature>
<evidence type="ECO:0000256" key="1">
    <source>
        <dbReference type="ARBA" id="ARBA00004141"/>
    </source>
</evidence>
<dbReference type="PROSITE" id="PS50893">
    <property type="entry name" value="ABC_TRANSPORTER_2"/>
    <property type="match status" value="1"/>
</dbReference>
<dbReference type="SUPFAM" id="SSF52540">
    <property type="entry name" value="P-loop containing nucleoside triphosphate hydrolases"/>
    <property type="match status" value="1"/>
</dbReference>
<keyword evidence="13" id="KW-0732">Signal</keyword>
<evidence type="ECO:0000256" key="7">
    <source>
        <dbReference type="ARBA" id="ARBA00022840"/>
    </source>
</evidence>
<feature type="chain" id="PRO_5014498636" evidence="13">
    <location>
        <begin position="21"/>
        <end position="448"/>
    </location>
</feature>
<keyword evidence="4" id="KW-0410">Iron transport</keyword>
<keyword evidence="6" id="KW-0547">Nucleotide-binding</keyword>
<dbReference type="GO" id="GO:0015408">
    <property type="term" value="F:ABC-type ferric iron transporter activity"/>
    <property type="evidence" value="ECO:0007669"/>
    <property type="project" value="InterPro"/>
</dbReference>
<dbReference type="InterPro" id="IPR017871">
    <property type="entry name" value="ABC_transporter-like_CS"/>
</dbReference>
<keyword evidence="5 12" id="KW-0812">Transmembrane</keyword>
<evidence type="ECO:0000256" key="6">
    <source>
        <dbReference type="ARBA" id="ARBA00022741"/>
    </source>
</evidence>
<evidence type="ECO:0000256" key="9">
    <source>
        <dbReference type="ARBA" id="ARBA00023004"/>
    </source>
</evidence>
<dbReference type="InterPro" id="IPR000515">
    <property type="entry name" value="MetI-like"/>
</dbReference>
<dbReference type="InterPro" id="IPR015853">
    <property type="entry name" value="ABC_transpr_FbpC"/>
</dbReference>
<gene>
    <name evidence="16" type="ORF">MTR_1567s0010</name>
</gene>
<keyword evidence="10" id="KW-0406">Ion transport</keyword>
<keyword evidence="11 12" id="KW-0472">Membrane</keyword>
<dbReference type="EMBL" id="KL404291">
    <property type="protein sequence ID" value="KEH15262.1"/>
    <property type="molecule type" value="Genomic_DNA"/>
</dbReference>
<sequence length="448" mass="49043">MLSPLLFVVWLSFFSDSIPTFPPTGYSLHWYRAAWSNEAFSSGFVLSVELALCAVAIGVSVAVAAALAIHRFDFRGKSAVRFVLLSPLVIPGIVAGIAIYLFMLRAENAMNIGIVGTFPALVAAHVCLTIPWTLRLVSASLTGVDPLIEEAARNLGARPWTVFTRVTLPLLRPSIVASALFSFIVSFENLEITLPLVGAGHTTLPIAIMQYLEFSLDPTIAAVSAVQIVVLGVVMLVTDRFVKLNFSLEIAEGELVAFLGPSGCGKTTTLRMVAGFVEPTSGEIVVNGRDITFMPPHARNTGMVFQRYALFPHMTVAQNVAFGLEMRKVSRTEREERVRAALDMVRLSTLKDRYPRQMSGGQQQRVAIARALAIQPDVFLLDEPLSNLDAKLRVEVREEIRALQRELGLTTIFVTHDQEEALTIADRLAIMHDGRVQQVAVRAARMAS</sequence>
<dbReference type="GO" id="GO:0016887">
    <property type="term" value="F:ATP hydrolysis activity"/>
    <property type="evidence" value="ECO:0007669"/>
    <property type="project" value="InterPro"/>
</dbReference>
<accession>A0A072TCX2</accession>
<dbReference type="PANTHER" id="PTHR42781">
    <property type="entry name" value="SPERMIDINE/PUTRESCINE IMPORT ATP-BINDING PROTEIN POTA"/>
    <property type="match status" value="1"/>
</dbReference>
<dbReference type="Proteomes" id="UP000002051">
    <property type="component" value="Unassembled WGS sequence"/>
</dbReference>
<dbReference type="SUPFAM" id="SSF161098">
    <property type="entry name" value="MetI-like"/>
    <property type="match status" value="1"/>
</dbReference>
<evidence type="ECO:0000256" key="12">
    <source>
        <dbReference type="SAM" id="Phobius"/>
    </source>
</evidence>
<dbReference type="SMART" id="SM00382">
    <property type="entry name" value="AAA"/>
    <property type="match status" value="1"/>
</dbReference>
<dbReference type="Gene3D" id="1.10.3720.10">
    <property type="entry name" value="MetI-like"/>
    <property type="match status" value="1"/>
</dbReference>